<keyword evidence="2" id="KW-1185">Reference proteome</keyword>
<proteinExistence type="predicted"/>
<dbReference type="VEuPathDB" id="FungiDB:PYU1_G005553"/>
<organism evidence="1 2">
    <name type="scientific">Globisporangium ultimum (strain ATCC 200006 / CBS 805.95 / DAOM BR144)</name>
    <name type="common">Pythium ultimum</name>
    <dbReference type="NCBI Taxonomy" id="431595"/>
    <lineage>
        <taxon>Eukaryota</taxon>
        <taxon>Sar</taxon>
        <taxon>Stramenopiles</taxon>
        <taxon>Oomycota</taxon>
        <taxon>Peronosporomycetes</taxon>
        <taxon>Pythiales</taxon>
        <taxon>Pythiaceae</taxon>
        <taxon>Globisporangium</taxon>
    </lineage>
</organism>
<dbReference type="InParanoid" id="K3WKS2"/>
<reference evidence="2" key="2">
    <citation type="submission" date="2010-04" db="EMBL/GenBank/DDBJ databases">
        <authorList>
            <person name="Buell R."/>
            <person name="Hamilton J."/>
            <person name="Hostetler J."/>
        </authorList>
    </citation>
    <scope>NUCLEOTIDE SEQUENCE [LARGE SCALE GENOMIC DNA]</scope>
    <source>
        <strain evidence="2">DAOM:BR144</strain>
    </source>
</reference>
<accession>K3WKS2</accession>
<dbReference type="Proteomes" id="UP000019132">
    <property type="component" value="Unassembled WGS sequence"/>
</dbReference>
<reference evidence="1" key="3">
    <citation type="submission" date="2015-02" db="UniProtKB">
        <authorList>
            <consortium name="EnsemblProtists"/>
        </authorList>
    </citation>
    <scope>IDENTIFICATION</scope>
    <source>
        <strain evidence="1">DAOM BR144</strain>
    </source>
</reference>
<dbReference type="AlphaFoldDB" id="K3WKS2"/>
<name>K3WKS2_GLOUD</name>
<evidence type="ECO:0000313" key="2">
    <source>
        <dbReference type="Proteomes" id="UP000019132"/>
    </source>
</evidence>
<reference evidence="2" key="1">
    <citation type="journal article" date="2010" name="Genome Biol.">
        <title>Genome sequence of the necrotrophic plant pathogen Pythium ultimum reveals original pathogenicity mechanisms and effector repertoire.</title>
        <authorList>
            <person name="Levesque C.A."/>
            <person name="Brouwer H."/>
            <person name="Cano L."/>
            <person name="Hamilton J.P."/>
            <person name="Holt C."/>
            <person name="Huitema E."/>
            <person name="Raffaele S."/>
            <person name="Robideau G.P."/>
            <person name="Thines M."/>
            <person name="Win J."/>
            <person name="Zerillo M.M."/>
            <person name="Beakes G.W."/>
            <person name="Boore J.L."/>
            <person name="Busam D."/>
            <person name="Dumas B."/>
            <person name="Ferriera S."/>
            <person name="Fuerstenberg S.I."/>
            <person name="Gachon C.M."/>
            <person name="Gaulin E."/>
            <person name="Govers F."/>
            <person name="Grenville-Briggs L."/>
            <person name="Horner N."/>
            <person name="Hostetler J."/>
            <person name="Jiang R.H."/>
            <person name="Johnson J."/>
            <person name="Krajaejun T."/>
            <person name="Lin H."/>
            <person name="Meijer H.J."/>
            <person name="Moore B."/>
            <person name="Morris P."/>
            <person name="Phuntmart V."/>
            <person name="Puiu D."/>
            <person name="Shetty J."/>
            <person name="Stajich J.E."/>
            <person name="Tripathy S."/>
            <person name="Wawra S."/>
            <person name="van West P."/>
            <person name="Whitty B.R."/>
            <person name="Coutinho P.M."/>
            <person name="Henrissat B."/>
            <person name="Martin F."/>
            <person name="Thomas P.D."/>
            <person name="Tyler B.M."/>
            <person name="De Vries R.P."/>
            <person name="Kamoun S."/>
            <person name="Yandell M."/>
            <person name="Tisserat N."/>
            <person name="Buell C.R."/>
        </authorList>
    </citation>
    <scope>NUCLEOTIDE SEQUENCE</scope>
    <source>
        <strain evidence="2">DAOM:BR144</strain>
    </source>
</reference>
<sequence>MRLAKVLDGLGERAHADERLEVVRERVVVDTREDLTLEPARPAFVEPKVAPRVVRNEVPRPRVRDLVRDDIRE</sequence>
<dbReference type="EnsemblProtists" id="PYU1_T005564">
    <property type="protein sequence ID" value="PYU1_T005564"/>
    <property type="gene ID" value="PYU1_G005553"/>
</dbReference>
<dbReference type="EMBL" id="GL376633">
    <property type="status" value="NOT_ANNOTATED_CDS"/>
    <property type="molecule type" value="Genomic_DNA"/>
</dbReference>
<protein>
    <submittedName>
        <fullName evidence="1">Uncharacterized protein</fullName>
    </submittedName>
</protein>
<evidence type="ECO:0000313" key="1">
    <source>
        <dbReference type="EnsemblProtists" id="PYU1_T005564"/>
    </source>
</evidence>
<dbReference type="HOGENOM" id="CLU_2710303_0_0_1"/>